<dbReference type="Proteomes" id="UP001218188">
    <property type="component" value="Unassembled WGS sequence"/>
</dbReference>
<protein>
    <submittedName>
        <fullName evidence="1">Uncharacterized protein</fullName>
    </submittedName>
</protein>
<organism evidence="1 2">
    <name type="scientific">Mycena alexandri</name>
    <dbReference type="NCBI Taxonomy" id="1745969"/>
    <lineage>
        <taxon>Eukaryota</taxon>
        <taxon>Fungi</taxon>
        <taxon>Dikarya</taxon>
        <taxon>Basidiomycota</taxon>
        <taxon>Agaricomycotina</taxon>
        <taxon>Agaricomycetes</taxon>
        <taxon>Agaricomycetidae</taxon>
        <taxon>Agaricales</taxon>
        <taxon>Marasmiineae</taxon>
        <taxon>Mycenaceae</taxon>
        <taxon>Mycena</taxon>
    </lineage>
</organism>
<evidence type="ECO:0000313" key="1">
    <source>
        <dbReference type="EMBL" id="KAJ7030542.1"/>
    </source>
</evidence>
<proteinExistence type="predicted"/>
<accession>A0AAD6SNM9</accession>
<dbReference type="AlphaFoldDB" id="A0AAD6SNM9"/>
<keyword evidence="2" id="KW-1185">Reference proteome</keyword>
<feature type="non-terminal residue" evidence="1">
    <location>
        <position position="1"/>
    </location>
</feature>
<dbReference type="EMBL" id="JARJCM010000090">
    <property type="protein sequence ID" value="KAJ7030542.1"/>
    <property type="molecule type" value="Genomic_DNA"/>
</dbReference>
<sequence>AVQTTHQLLTLIFPVISRWIYHFLAIRRMLTLSGPIRTLYMDPDTLVECAGTKCDAKERAKAVLAPIDDPQFWKNLA</sequence>
<gene>
    <name evidence="1" type="ORF">C8F04DRAFT_961491</name>
</gene>
<name>A0AAD6SNM9_9AGAR</name>
<evidence type="ECO:0000313" key="2">
    <source>
        <dbReference type="Proteomes" id="UP001218188"/>
    </source>
</evidence>
<comment type="caution">
    <text evidence="1">The sequence shown here is derived from an EMBL/GenBank/DDBJ whole genome shotgun (WGS) entry which is preliminary data.</text>
</comment>
<reference evidence="1" key="1">
    <citation type="submission" date="2023-03" db="EMBL/GenBank/DDBJ databases">
        <title>Massive genome expansion in bonnet fungi (Mycena s.s.) driven by repeated elements and novel gene families across ecological guilds.</title>
        <authorList>
            <consortium name="Lawrence Berkeley National Laboratory"/>
            <person name="Harder C.B."/>
            <person name="Miyauchi S."/>
            <person name="Viragh M."/>
            <person name="Kuo A."/>
            <person name="Thoen E."/>
            <person name="Andreopoulos B."/>
            <person name="Lu D."/>
            <person name="Skrede I."/>
            <person name="Drula E."/>
            <person name="Henrissat B."/>
            <person name="Morin E."/>
            <person name="Kohler A."/>
            <person name="Barry K."/>
            <person name="LaButti K."/>
            <person name="Morin E."/>
            <person name="Salamov A."/>
            <person name="Lipzen A."/>
            <person name="Mereny Z."/>
            <person name="Hegedus B."/>
            <person name="Baldrian P."/>
            <person name="Stursova M."/>
            <person name="Weitz H."/>
            <person name="Taylor A."/>
            <person name="Grigoriev I.V."/>
            <person name="Nagy L.G."/>
            <person name="Martin F."/>
            <person name="Kauserud H."/>
        </authorList>
    </citation>
    <scope>NUCLEOTIDE SEQUENCE</scope>
    <source>
        <strain evidence="1">CBHHK200</strain>
    </source>
</reference>